<organism evidence="11">
    <name type="scientific">Hirondellea gigas</name>
    <dbReference type="NCBI Taxonomy" id="1518452"/>
    <lineage>
        <taxon>Eukaryota</taxon>
        <taxon>Metazoa</taxon>
        <taxon>Ecdysozoa</taxon>
        <taxon>Arthropoda</taxon>
        <taxon>Crustacea</taxon>
        <taxon>Multicrustacea</taxon>
        <taxon>Malacostraca</taxon>
        <taxon>Eumalacostraca</taxon>
        <taxon>Peracarida</taxon>
        <taxon>Amphipoda</taxon>
        <taxon>Amphilochidea</taxon>
        <taxon>Lysianassida</taxon>
        <taxon>Lysianassidira</taxon>
        <taxon>Lysianassoidea</taxon>
        <taxon>Lysianassidae</taxon>
        <taxon>Hirondellea</taxon>
    </lineage>
</organism>
<accession>A0A2P2I2S8</accession>
<feature type="compositionally biased region" description="Basic residues" evidence="7">
    <location>
        <begin position="551"/>
        <end position="560"/>
    </location>
</feature>
<dbReference type="FunFam" id="3.40.50.2000:FF:000026">
    <property type="entry name" value="Phosphatidylinositol N-acetylglucosaminyltransferase subunit A"/>
    <property type="match status" value="1"/>
</dbReference>
<dbReference type="GO" id="GO:0017176">
    <property type="term" value="F:phosphatidylinositol N-acetylglucosaminyltransferase activity"/>
    <property type="evidence" value="ECO:0007669"/>
    <property type="project" value="UniProtKB-EC"/>
</dbReference>
<feature type="transmembrane region" description="Helical" evidence="8">
    <location>
        <begin position="412"/>
        <end position="433"/>
    </location>
</feature>
<evidence type="ECO:0000256" key="6">
    <source>
        <dbReference type="ARBA" id="ARBA00032160"/>
    </source>
</evidence>
<keyword evidence="8" id="KW-0472">Membrane</keyword>
<dbReference type="AlphaFoldDB" id="A0A2P2I2S8"/>
<evidence type="ECO:0000256" key="2">
    <source>
        <dbReference type="ARBA" id="ARBA00012420"/>
    </source>
</evidence>
<evidence type="ECO:0000313" key="11">
    <source>
        <dbReference type="EMBL" id="LAB68344.1"/>
    </source>
</evidence>
<evidence type="ECO:0000256" key="3">
    <source>
        <dbReference type="ARBA" id="ARBA00022502"/>
    </source>
</evidence>
<dbReference type="EMBL" id="IACT01002951">
    <property type="protein sequence ID" value="LAC22205.1"/>
    <property type="molecule type" value="mRNA"/>
</dbReference>
<feature type="compositionally biased region" description="Basic and acidic residues" evidence="7">
    <location>
        <begin position="529"/>
        <end position="550"/>
    </location>
</feature>
<evidence type="ECO:0000256" key="5">
    <source>
        <dbReference type="ARBA" id="ARBA00022679"/>
    </source>
</evidence>
<keyword evidence="4 11" id="KW-0328">Glycosyltransferase</keyword>
<evidence type="ECO:0000256" key="1">
    <source>
        <dbReference type="ARBA" id="ARBA00004687"/>
    </source>
</evidence>
<dbReference type="Pfam" id="PF08288">
    <property type="entry name" value="PIGA"/>
    <property type="match status" value="1"/>
</dbReference>
<evidence type="ECO:0000259" key="9">
    <source>
        <dbReference type="Pfam" id="PF00534"/>
    </source>
</evidence>
<dbReference type="InterPro" id="IPR013234">
    <property type="entry name" value="PIGA_GPI_anchor_biosynthesis"/>
</dbReference>
<comment type="pathway">
    <text evidence="1">Glycolipid biosynthesis; glycosylphosphatidylinositol-anchor biosynthesis.</text>
</comment>
<protein>
    <recommendedName>
        <fullName evidence="2">phosphatidylinositol N-acetylglucosaminyltransferase</fullName>
        <ecNumber evidence="2">2.4.1.198</ecNumber>
    </recommendedName>
    <alternativeName>
        <fullName evidence="6">GlcNAc-PI synthesis protein</fullName>
    </alternativeName>
</protein>
<keyword evidence="8" id="KW-0812">Transmembrane</keyword>
<feature type="domain" description="PIGA GPI anchor biosynthesis" evidence="10">
    <location>
        <begin position="63"/>
        <end position="152"/>
    </location>
</feature>
<dbReference type="GO" id="GO:0000506">
    <property type="term" value="C:glycosylphosphatidylinositol-N-acetylglucosaminyltransferase (GPI-GnT) complex"/>
    <property type="evidence" value="ECO:0007669"/>
    <property type="project" value="TreeGrafter"/>
</dbReference>
<reference evidence="11" key="2">
    <citation type="journal article" date="2018" name="Biosci. Biotechnol. Biochem.">
        <title>Polysaccharide hydrolase of the hadal zone amphipods Hirondellea gigas.</title>
        <authorList>
            <person name="Kobayashi H."/>
            <person name="Nagahama T."/>
            <person name="Arai W."/>
            <person name="Sasagawa Y."/>
            <person name="Umeda M."/>
            <person name="Hayashi T."/>
            <person name="Nikaido I."/>
            <person name="Watanabe H."/>
            <person name="Oguri K."/>
            <person name="Kitazato H."/>
            <person name="Fujioka K."/>
            <person name="Kido Y."/>
            <person name="Takami H."/>
        </authorList>
    </citation>
    <scope>NUCLEOTIDE SEQUENCE</scope>
    <source>
        <tissue evidence="11">Whole body</tissue>
    </source>
</reference>
<keyword evidence="3" id="KW-0337">GPI-anchor biosynthesis</keyword>
<feature type="domain" description="Glycosyl transferase family 1" evidence="9">
    <location>
        <begin position="215"/>
        <end position="356"/>
    </location>
</feature>
<keyword evidence="8" id="KW-1133">Transmembrane helix</keyword>
<evidence type="ECO:0000259" key="10">
    <source>
        <dbReference type="Pfam" id="PF08288"/>
    </source>
</evidence>
<dbReference type="PANTHER" id="PTHR45871">
    <property type="entry name" value="N-ACETYLGLUCOSAMINYL-PHOSPHATIDYLINOSITOL BIOSYNTHETIC PROTEIN"/>
    <property type="match status" value="1"/>
</dbReference>
<dbReference type="GO" id="GO:0006506">
    <property type="term" value="P:GPI anchor biosynthetic process"/>
    <property type="evidence" value="ECO:0007669"/>
    <property type="project" value="UniProtKB-KW"/>
</dbReference>
<dbReference type="Gene3D" id="3.40.50.2000">
    <property type="entry name" value="Glycogen Phosphorylase B"/>
    <property type="match status" value="2"/>
</dbReference>
<evidence type="ECO:0000256" key="4">
    <source>
        <dbReference type="ARBA" id="ARBA00022676"/>
    </source>
</evidence>
<sequence>MDRLKDGTGLCSFNDNFQKSCRQLVICMVSDFMYPNVGGVEEHIFQLSQCLLQRGHKVVAVTHVYDNRRGVRYMTNGLKVYYLPMLPFYNQSVLPTFLTSVPLLRDVFLRERVNVVHGHSAFSTMAHEAMSVATALGIRTVFTDHSLFGFADVSAIVTNNFLTMSLACVDHCICVSYVGKENTVLRASVEPLNVSVIPNALDTTVFKPRPYSGPAGRIVVVVLSRLQYRKGVDLQPPIISYITSKYPQVDFLIGGGGPKHGILSEVRDEVGVDRVTLLGALPHSEVHGVLARGHIFLNTSLTEAFCIAICEAVCCGLQVVSTDVGGISEVLPPHLILLAQPNVRSLCDALEVAIEREVTGTRVPGEEMHSVMRCLYTWPDVARRTETVYRSVVDREPQQRCFADRVTKYRSVGAVAGLFMVILVAVQGILLLICQYIRPQQNIDMAPDFPMVSKLQYEEESEDESDTSTHRNVSDFPVEQHSAEINDKLHRKPTHINKDNYHKELNIENSLKTSTVEAKHCAEVSAMGKDIDEAKSSLKSSSKSDEEMGAKGRKVNAPRK</sequence>
<evidence type="ECO:0000256" key="7">
    <source>
        <dbReference type="SAM" id="MobiDB-lite"/>
    </source>
</evidence>
<evidence type="ECO:0000313" key="12">
    <source>
        <dbReference type="EMBL" id="LAC22205.1"/>
    </source>
</evidence>
<dbReference type="EMBL" id="IACF01002699">
    <property type="protein sequence ID" value="LAB68344.1"/>
    <property type="molecule type" value="mRNA"/>
</dbReference>
<evidence type="ECO:0000256" key="8">
    <source>
        <dbReference type="SAM" id="Phobius"/>
    </source>
</evidence>
<dbReference type="SUPFAM" id="SSF53756">
    <property type="entry name" value="UDP-Glycosyltransferase/glycogen phosphorylase"/>
    <property type="match status" value="1"/>
</dbReference>
<dbReference type="EC" id="2.4.1.198" evidence="2"/>
<feature type="region of interest" description="Disordered" evidence="7">
    <location>
        <begin position="524"/>
        <end position="560"/>
    </location>
</feature>
<dbReference type="InterPro" id="IPR001296">
    <property type="entry name" value="Glyco_trans_1"/>
</dbReference>
<reference evidence="12" key="1">
    <citation type="submission" date="2017-11" db="EMBL/GenBank/DDBJ databases">
        <title>The sensing device of the deep-sea amphipod.</title>
        <authorList>
            <person name="Kobayashi H."/>
            <person name="Nagahama T."/>
            <person name="Arai W."/>
            <person name="Sasagawa Y."/>
            <person name="Umeda M."/>
            <person name="Hayashi T."/>
            <person name="Nikaido I."/>
            <person name="Watanabe H."/>
            <person name="Oguri K."/>
            <person name="Kitazato H."/>
            <person name="Fujioka K."/>
            <person name="Kido Y."/>
            <person name="Takami H."/>
        </authorList>
    </citation>
    <scope>NUCLEOTIDE SEQUENCE</scope>
    <source>
        <tissue evidence="12">Whole body</tissue>
    </source>
</reference>
<name>A0A2P2I2S8_9CRUS</name>
<proteinExistence type="evidence at transcript level"/>
<feature type="region of interest" description="Disordered" evidence="7">
    <location>
        <begin position="456"/>
        <end position="477"/>
    </location>
</feature>
<dbReference type="PANTHER" id="PTHR45871:SF1">
    <property type="entry name" value="PHOSPHATIDYLINOSITOL N-ACETYLGLUCOSAMINYLTRANSFERASE SUBUNIT A"/>
    <property type="match status" value="1"/>
</dbReference>
<dbReference type="Pfam" id="PF00534">
    <property type="entry name" value="Glycos_transf_1"/>
    <property type="match status" value="1"/>
</dbReference>
<keyword evidence="5 11" id="KW-0808">Transferase</keyword>